<dbReference type="InterPro" id="IPR053284">
    <property type="entry name" value="RGS1-HXK1_interactor"/>
</dbReference>
<dbReference type="EMBL" id="CP039346">
    <property type="protein sequence ID" value="QCD82792.1"/>
    <property type="molecule type" value="Genomic_DNA"/>
</dbReference>
<protein>
    <submittedName>
        <fullName evidence="2">Uncharacterized protein</fullName>
    </submittedName>
</protein>
<feature type="compositionally biased region" description="Low complexity" evidence="1">
    <location>
        <begin position="1"/>
        <end position="17"/>
    </location>
</feature>
<organism evidence="2 3">
    <name type="scientific">Vigna unguiculata</name>
    <name type="common">Cowpea</name>
    <dbReference type="NCBI Taxonomy" id="3917"/>
    <lineage>
        <taxon>Eukaryota</taxon>
        <taxon>Viridiplantae</taxon>
        <taxon>Streptophyta</taxon>
        <taxon>Embryophyta</taxon>
        <taxon>Tracheophyta</taxon>
        <taxon>Spermatophyta</taxon>
        <taxon>Magnoliopsida</taxon>
        <taxon>eudicotyledons</taxon>
        <taxon>Gunneridae</taxon>
        <taxon>Pentapetalae</taxon>
        <taxon>rosids</taxon>
        <taxon>fabids</taxon>
        <taxon>Fabales</taxon>
        <taxon>Fabaceae</taxon>
        <taxon>Papilionoideae</taxon>
        <taxon>50 kb inversion clade</taxon>
        <taxon>NPAAA clade</taxon>
        <taxon>indigoferoid/millettioid clade</taxon>
        <taxon>Phaseoleae</taxon>
        <taxon>Vigna</taxon>
    </lineage>
</organism>
<dbReference type="PANTHER" id="PTHR34554:SF2">
    <property type="entry name" value="RGS1-HXK1-INTERACTING PROTEIN 1"/>
    <property type="match status" value="1"/>
</dbReference>
<evidence type="ECO:0000313" key="3">
    <source>
        <dbReference type="Proteomes" id="UP000501690"/>
    </source>
</evidence>
<evidence type="ECO:0000313" key="2">
    <source>
        <dbReference type="EMBL" id="QCD82792.1"/>
    </source>
</evidence>
<reference evidence="2 3" key="1">
    <citation type="submission" date="2019-04" db="EMBL/GenBank/DDBJ databases">
        <title>An improved genome assembly and genetic linkage map for asparagus bean, Vigna unguiculata ssp. sesquipedialis.</title>
        <authorList>
            <person name="Xia Q."/>
            <person name="Zhang R."/>
            <person name="Dong Y."/>
        </authorList>
    </citation>
    <scope>NUCLEOTIDE SEQUENCE [LARGE SCALE GENOMIC DNA]</scope>
    <source>
        <tissue evidence="2">Leaf</tissue>
    </source>
</reference>
<dbReference type="PANTHER" id="PTHR34554">
    <property type="entry name" value="RGS1-HXK1-INTERACTING PROTEIN 1"/>
    <property type="match status" value="1"/>
</dbReference>
<feature type="region of interest" description="Disordered" evidence="1">
    <location>
        <begin position="1"/>
        <end position="22"/>
    </location>
</feature>
<dbReference type="Proteomes" id="UP000501690">
    <property type="component" value="Linkage Group LG2"/>
</dbReference>
<name>A0A4D6L2Q4_VIGUN</name>
<gene>
    <name evidence="2" type="ORF">DEO72_LG2g3133</name>
</gene>
<evidence type="ECO:0000256" key="1">
    <source>
        <dbReference type="SAM" id="MobiDB-lite"/>
    </source>
</evidence>
<dbReference type="AlphaFoldDB" id="A0A4D6L2Q4"/>
<sequence length="333" mass="37682">MAKADSSSSSDGDTSPESAPPSLATIAENLQRSALQSARTVQHSSTTQFHAFQNSLPEAASQYRKYEDAFFNKVKDGLMIAKENPGLTAGVAISTALLVMRAPRRFLFRHTFGRLQSEEARFARTEKSVKDLNLSVDLLKKESVKLLQRTALAEKEMKYGHTELQSAGNQFQQLAKSAYKVETRASDLLDKLRYIPSREALALRAEASQLYLCCFYGFKFEASEICAEQTDSEDQRVRDSCMNELMDKLQRPSFDAPIAQKKSSFYSHKNGSTLSSDIPTVDESNDKENITKDEPIFMPKFKQMKRLSLNRLREIKADMCPQYKLYRISWFAS</sequence>
<accession>A0A4D6L2Q4</accession>
<keyword evidence="3" id="KW-1185">Reference proteome</keyword>
<proteinExistence type="predicted"/>